<evidence type="ECO:0008006" key="3">
    <source>
        <dbReference type="Google" id="ProtNLM"/>
    </source>
</evidence>
<dbReference type="Gene3D" id="1.10.3210.10">
    <property type="entry name" value="Hypothetical protein af1432"/>
    <property type="match status" value="1"/>
</dbReference>
<evidence type="ECO:0000313" key="2">
    <source>
        <dbReference type="Proteomes" id="UP000199073"/>
    </source>
</evidence>
<dbReference type="OrthoDB" id="188290at2"/>
<accession>A0A1H0S7U5</accession>
<dbReference type="EMBL" id="FNJI01000017">
    <property type="protein sequence ID" value="SDP37737.1"/>
    <property type="molecule type" value="Genomic_DNA"/>
</dbReference>
<dbReference type="RefSeq" id="WP_092223458.1">
    <property type="nucleotide sequence ID" value="NZ_FNJI01000017.1"/>
</dbReference>
<dbReference type="STRING" id="91360.SAMN05660330_02577"/>
<keyword evidence="2" id="KW-1185">Reference proteome</keyword>
<dbReference type="AlphaFoldDB" id="A0A1H0S7U5"/>
<organism evidence="1 2">
    <name type="scientific">Desulforhopalus singaporensis</name>
    <dbReference type="NCBI Taxonomy" id="91360"/>
    <lineage>
        <taxon>Bacteria</taxon>
        <taxon>Pseudomonadati</taxon>
        <taxon>Thermodesulfobacteriota</taxon>
        <taxon>Desulfobulbia</taxon>
        <taxon>Desulfobulbales</taxon>
        <taxon>Desulfocapsaceae</taxon>
        <taxon>Desulforhopalus</taxon>
    </lineage>
</organism>
<dbReference type="Proteomes" id="UP000199073">
    <property type="component" value="Unassembled WGS sequence"/>
</dbReference>
<protein>
    <recommendedName>
        <fullName evidence="3">HD/PDEase domain-containing protein</fullName>
    </recommendedName>
</protein>
<name>A0A1H0S7U5_9BACT</name>
<gene>
    <name evidence="1" type="ORF">SAMN05660330_02577</name>
</gene>
<proteinExistence type="predicted"/>
<sequence length="302" mass="34977">MKSNRNSKYLSSVFEGGNQNDPLEWIVFLIRPIWPRIELELIREIHWDLVSIFVGTDGDFKKTTMPYHNLRHTLMTVLATVRLFHGLRCNGVEVTEKTLLQGLLSAYFHDSGMLVKKTDTATSGSKYLKNHETRSIVFLQNYLIAKKLPAELGDGCETIIRYTAIKSDPETFKPHLREIRLAGQVVGSADILAQMADRYYLESLPLLFQEQKAGGINEYSTPIELMERTAYFYYNIALKRLVTKFPLTATAMRAHFLKQHAIDRDLYLENIRNNIRYLKKILINCRKTDCLDQHLRRKPPLI</sequence>
<reference evidence="1 2" key="1">
    <citation type="submission" date="2016-10" db="EMBL/GenBank/DDBJ databases">
        <authorList>
            <person name="de Groot N.N."/>
        </authorList>
    </citation>
    <scope>NUCLEOTIDE SEQUENCE [LARGE SCALE GENOMIC DNA]</scope>
    <source>
        <strain evidence="1 2">DSM 12130</strain>
    </source>
</reference>
<dbReference type="SUPFAM" id="SSF109604">
    <property type="entry name" value="HD-domain/PDEase-like"/>
    <property type="match status" value="1"/>
</dbReference>
<evidence type="ECO:0000313" key="1">
    <source>
        <dbReference type="EMBL" id="SDP37737.1"/>
    </source>
</evidence>